<dbReference type="InterPro" id="IPR014756">
    <property type="entry name" value="Ig_E-set"/>
</dbReference>
<proteinExistence type="predicted"/>
<dbReference type="SUPFAM" id="SSF81296">
    <property type="entry name" value="E set domains"/>
    <property type="match status" value="1"/>
</dbReference>
<dbReference type="Pfam" id="PF17957">
    <property type="entry name" value="Big_7"/>
    <property type="match status" value="5"/>
</dbReference>
<dbReference type="OrthoDB" id="9775889at2"/>
<protein>
    <submittedName>
        <fullName evidence="2">Uncharacterized protein DUF4082</fullName>
    </submittedName>
</protein>
<feature type="domain" description="PKD/Chitinase" evidence="1">
    <location>
        <begin position="1836"/>
        <end position="1927"/>
    </location>
</feature>
<dbReference type="Proteomes" id="UP000244174">
    <property type="component" value="Unassembled WGS sequence"/>
</dbReference>
<dbReference type="InterPro" id="IPR029062">
    <property type="entry name" value="Class_I_gatase-like"/>
</dbReference>
<feature type="domain" description="PKD/Chitinase" evidence="1">
    <location>
        <begin position="1565"/>
        <end position="1658"/>
    </location>
</feature>
<dbReference type="InterPro" id="IPR025141">
    <property type="entry name" value="DUF4082"/>
</dbReference>
<dbReference type="Pfam" id="PF13313">
    <property type="entry name" value="DUF4082"/>
    <property type="match status" value="2"/>
</dbReference>
<reference evidence="2 3" key="1">
    <citation type="submission" date="2018-04" db="EMBL/GenBank/DDBJ databases">
        <title>Genomic Encyclopedia of Archaeal and Bacterial Type Strains, Phase II (KMG-II): from individual species to whole genera.</title>
        <authorList>
            <person name="Goeker M."/>
        </authorList>
    </citation>
    <scope>NUCLEOTIDE SEQUENCE [LARGE SCALE GENOMIC DNA]</scope>
    <source>
        <strain evidence="2 3">DSM 23082</strain>
    </source>
</reference>
<keyword evidence="3" id="KW-1185">Reference proteome</keyword>
<dbReference type="RefSeq" id="WP_108171222.1">
    <property type="nucleotide sequence ID" value="NZ_QBKQ01000001.1"/>
</dbReference>
<dbReference type="InterPro" id="IPR022409">
    <property type="entry name" value="PKD/Chitinase_dom"/>
</dbReference>
<dbReference type="Pfam" id="PF20254">
    <property type="entry name" value="DMFA2_C"/>
    <property type="match status" value="1"/>
</dbReference>
<dbReference type="SUPFAM" id="SSF52317">
    <property type="entry name" value="Class I glutamine amidotransferase-like"/>
    <property type="match status" value="1"/>
</dbReference>
<dbReference type="InterPro" id="IPR046540">
    <property type="entry name" value="DMFA2_C"/>
</dbReference>
<comment type="caution">
    <text evidence="2">The sequence shown here is derived from an EMBL/GenBank/DDBJ whole genome shotgun (WGS) entry which is preliminary data.</text>
</comment>
<evidence type="ECO:0000313" key="2">
    <source>
        <dbReference type="EMBL" id="PTX45345.1"/>
    </source>
</evidence>
<accession>A0A2T6ANE6</accession>
<gene>
    <name evidence="2" type="ORF">C8P64_1340</name>
</gene>
<dbReference type="EMBL" id="QBKQ01000001">
    <property type="protein sequence ID" value="PTX45345.1"/>
    <property type="molecule type" value="Genomic_DNA"/>
</dbReference>
<sequence length="2060" mass="223593">MNKFYSNYRTGKNLLFVVLSFFFIFNSYSRTDIRDENNSNIQGPGGPILVLTSSVNPFSSYTSEILLAEGLNEFTTLDISGLSPEIANNYDVVIVGDIPINTTQVGILTNWVEAGGTLIAFKPDASLSPLLGIQKLTGSLSDAYLLINTSSGPGNGLVNETIQFHSEADLYGLNGATSLATLYSSSSTATSYPAVSINNVGENGGVAVAFTYDLARSIVYTRQGNPEWNGQERDGVVPVRSNDLFYPDWLDFSKVEIPQADEQQRLLANIIIHNSQKPIPRFWYLPRGLKAAVVMTGDDHASGGTIARFNQYLQLSPDNSPEAVADWRAIRGTSYVYPNTPMSNQQAKLFQDQGFEIALHLHTNCDNYTLQSIRGNLTNQLDDFSFYYPDLSDPVSNRTHCIAFSDWASQPKAESENGIRLDANYYYWPEFWVQDRPGLFTGSGMAMRFADLDGTIIDTYQLATQMTDESEQNYPLTVNRLLDNALGSKGYYGIFCANMHTDENFSAGSDAIVASAISRNVPVISAKQLLTWLDGRNQSYFENMVWDGNALAFSMGIGSGSQSLEAMLPVVFGSKRLVQLTRNSTPVNFRTEKIKGIDYAIFPAGSGNFNAIYEINEPPVVSIASPTNNQVFLAFEEIELTALASDPDGTIQKVEFFSNNIKLGEDLDYSDGWSFIWPGVEDGNYTITAKATDNKNSSSYSDSVTIVVEVDPNNFNCPCTVFEPESIPFNLLNEGAGIQLGMKFSSEIDGYINGVRFYKQNGHTGTHIGQLYDRSGNLLAEATFVNESASGWQEVLFSSSVPILKNTTYIISYHSSDGYYSVSDSFFGQAVVNRPLKALAEGEDGPNGVFLISETPGFPIDEFEASNYWVDAVFHTDPINFNAVPVIDILTPVAGANFVEPATIDVNVNASDPDGQVVKIEFFNGSVKLGEDLDGNDGWSYSWNDVSAGNYNLIVKATDDQDAISESSINFSVTTIPVSQNSIVAENALPGNPSSEWDINGAGDQSIQGFATDMSYNKGETARFKIDTDASNYTVKIYRLGYYQGNGARYQGDATITASLPQNQPNCLVDNNTGLVDCGNWQESAIWEIPANAVSGIYLALLTRNNGGSSHIVFVVRDDASNSELLFQTSDATWQAYNIYGGRSLYTGQGGKANKVSYNRPFLTRDGGGGGGAEEDWIFNAEYPMLRWLERNGYDVTYTTNVDSDRRGELIKNHRIFLSVGHDEYWSGPHRNYVESARDQGTSLAFFSGNEVYWKTRWENSIDGNNDSHRTLVCYKEGSGGENTCGGKCDPTSSWTGLWRDGCDYVTGDPNLDGCSPENALTGQISWEESDASLRVPSTFKDLRFWRNTSVATLNEGQSASFTYATIGYEWNSEQDAYRSTYPEGRILLSRTEVNGSVHNLSFYKHNSGAFVFGAGTVQWSWGLDKNHDRGNDAPSKDMQQATVNLFADMGAQPASIQSDLVRAAPSTDFEAPVITYSSPVEGAVVPINTEVIISGTTAEDNVIVRVELSLDGGITWVVASGKEDWVYSWTPTIEGPVAIQVRSLDDSGNLSVPTILNVNVSDIVNNAPPQVEITEPLSSANFTAPASISIIANALDPDGTISKVEFFSNETKLGEVLNSPYTFNFNDVAAGNYSLTARATDNSGVLTISNPVNVIVSPDPKDLDCPCTVFNETDLPSSGLLNDGQALQLGMKFQTTIDGFISGVRFYKEIGDTGVHTGQLYSSLGVLLAEVIFENETASGWQQASFPDLVPVTAGVTYMITYHSSNGNYVSEDSGFQVAKVNGPVIGLANGDDGPNGMYSYFPTPTFPVNNFQASNYFVDVVFETEEVPTNNLPEIAITAPLENDSFIAPADVLITADASDSDGTVTSVEFFHGTVSIGLDNDNSDGWSFNWLGVLPGNYELTAIATDDLNGKTVSAIVNISVAELINVLPTVAITSPLNNEIFTSPADIVITADATDPDGIVNSVEFFEGTNSLGIDTDGTDGWSVTWNGVTTGSYALTAIAADNDLETTTSESINITVEAPNQLPAVAITSPLNSEVFTSPADIVITADATDPDGNV</sequence>
<feature type="non-terminal residue" evidence="2">
    <location>
        <position position="2060"/>
    </location>
</feature>
<name>A0A2T6ANE6_9FLAO</name>
<dbReference type="SMART" id="SM00089">
    <property type="entry name" value="PKD"/>
    <property type="match status" value="3"/>
</dbReference>
<dbReference type="InterPro" id="IPR013783">
    <property type="entry name" value="Ig-like_fold"/>
</dbReference>
<organism evidence="2 3">
    <name type="scientific">Christiangramia gaetbulicola</name>
    <dbReference type="NCBI Taxonomy" id="703340"/>
    <lineage>
        <taxon>Bacteria</taxon>
        <taxon>Pseudomonadati</taxon>
        <taxon>Bacteroidota</taxon>
        <taxon>Flavobacteriia</taxon>
        <taxon>Flavobacteriales</taxon>
        <taxon>Flavobacteriaceae</taxon>
        <taxon>Christiangramia</taxon>
    </lineage>
</organism>
<dbReference type="Gene3D" id="2.60.40.10">
    <property type="entry name" value="Immunoglobulins"/>
    <property type="match status" value="6"/>
</dbReference>
<feature type="domain" description="PKD/Chitinase" evidence="1">
    <location>
        <begin position="623"/>
        <end position="711"/>
    </location>
</feature>
<evidence type="ECO:0000313" key="3">
    <source>
        <dbReference type="Proteomes" id="UP000244174"/>
    </source>
</evidence>
<evidence type="ECO:0000259" key="1">
    <source>
        <dbReference type="SMART" id="SM00089"/>
    </source>
</evidence>